<feature type="domain" description="HTH tetR-type" evidence="5">
    <location>
        <begin position="12"/>
        <end position="72"/>
    </location>
</feature>
<dbReference type="Proteomes" id="UP000427769">
    <property type="component" value="Chromosome"/>
</dbReference>
<evidence type="ECO:0000256" key="2">
    <source>
        <dbReference type="ARBA" id="ARBA00023125"/>
    </source>
</evidence>
<dbReference type="SUPFAM" id="SSF48498">
    <property type="entry name" value="Tetracyclin repressor-like, C-terminal domain"/>
    <property type="match status" value="1"/>
</dbReference>
<keyword evidence="1" id="KW-0805">Transcription regulation</keyword>
<evidence type="ECO:0000256" key="3">
    <source>
        <dbReference type="ARBA" id="ARBA00023163"/>
    </source>
</evidence>
<dbReference type="Pfam" id="PF00440">
    <property type="entry name" value="TetR_N"/>
    <property type="match status" value="1"/>
</dbReference>
<evidence type="ECO:0000313" key="7">
    <source>
        <dbReference type="Proteomes" id="UP000427769"/>
    </source>
</evidence>
<dbReference type="InterPro" id="IPR009057">
    <property type="entry name" value="Homeodomain-like_sf"/>
</dbReference>
<dbReference type="PANTHER" id="PTHR43479:SF11">
    <property type="entry name" value="ACREF_ENVCD OPERON REPRESSOR-RELATED"/>
    <property type="match status" value="1"/>
</dbReference>
<feature type="DNA-binding region" description="H-T-H motif" evidence="4">
    <location>
        <begin position="35"/>
        <end position="54"/>
    </location>
</feature>
<keyword evidence="3" id="KW-0804">Transcription</keyword>
<dbReference type="PRINTS" id="PR00455">
    <property type="entry name" value="HTHTETR"/>
</dbReference>
<reference evidence="6 7" key="1">
    <citation type="submission" date="2019-11" db="EMBL/GenBank/DDBJ databases">
        <title>Comparative genomics of hydrocarbon-degrading Desulfosarcina strains.</title>
        <authorList>
            <person name="Watanabe M."/>
            <person name="Kojima H."/>
            <person name="Fukui M."/>
        </authorList>
    </citation>
    <scope>NUCLEOTIDE SEQUENCE [LARGE SCALE GENOMIC DNA]</scope>
    <source>
        <strain evidence="6 7">PP31</strain>
    </source>
</reference>
<organism evidence="6 7">
    <name type="scientific">Desulfosarcina widdelii</name>
    <dbReference type="NCBI Taxonomy" id="947919"/>
    <lineage>
        <taxon>Bacteria</taxon>
        <taxon>Pseudomonadati</taxon>
        <taxon>Thermodesulfobacteriota</taxon>
        <taxon>Desulfobacteria</taxon>
        <taxon>Desulfobacterales</taxon>
        <taxon>Desulfosarcinaceae</taxon>
        <taxon>Desulfosarcina</taxon>
    </lineage>
</organism>
<dbReference type="GO" id="GO:0003677">
    <property type="term" value="F:DNA binding"/>
    <property type="evidence" value="ECO:0007669"/>
    <property type="project" value="UniProtKB-UniRule"/>
</dbReference>
<protein>
    <recommendedName>
        <fullName evidence="5">HTH tetR-type domain-containing protein</fullName>
    </recommendedName>
</protein>
<dbReference type="EMBL" id="AP021875">
    <property type="protein sequence ID" value="BBO75089.1"/>
    <property type="molecule type" value="Genomic_DNA"/>
</dbReference>
<accession>A0A5K7Z4A4</accession>
<name>A0A5K7Z4A4_9BACT</name>
<keyword evidence="2 4" id="KW-0238">DNA-binding</keyword>
<dbReference type="PANTHER" id="PTHR43479">
    <property type="entry name" value="ACREF/ENVCD OPERON REPRESSOR-RELATED"/>
    <property type="match status" value="1"/>
</dbReference>
<dbReference type="InterPro" id="IPR036271">
    <property type="entry name" value="Tet_transcr_reg_TetR-rel_C_sf"/>
</dbReference>
<dbReference type="InterPro" id="IPR050624">
    <property type="entry name" value="HTH-type_Tx_Regulator"/>
</dbReference>
<dbReference type="InterPro" id="IPR025996">
    <property type="entry name" value="MT1864/Rv1816-like_C"/>
</dbReference>
<dbReference type="InterPro" id="IPR001647">
    <property type="entry name" value="HTH_TetR"/>
</dbReference>
<dbReference type="SUPFAM" id="SSF46689">
    <property type="entry name" value="Homeodomain-like"/>
    <property type="match status" value="1"/>
</dbReference>
<evidence type="ECO:0000256" key="1">
    <source>
        <dbReference type="ARBA" id="ARBA00023015"/>
    </source>
</evidence>
<evidence type="ECO:0000256" key="4">
    <source>
        <dbReference type="PROSITE-ProRule" id="PRU00335"/>
    </source>
</evidence>
<sequence length="213" mass="24491">MGRRPKSQEEIEDFKNKLLDVTLRLITQDGYEGFSIRKLGPEVGIAPKTVYNYFRSKEEIYLHIITKGFELLYEALSKHTRQEEDPFKKLEAIAAAYICFGLEQSNYYDLMFTWHVPKYNDFKGTELEPLAFTELQTALKSFDLLLQTVEQLAQRYGCIPKEDARVQAIQLLASIHGIVALKNSTILDYVHDDVDAIIGPLLKGILKPFRPMD</sequence>
<keyword evidence="7" id="KW-1185">Reference proteome</keyword>
<gene>
    <name evidence="6" type="ORF">DSCW_25060</name>
</gene>
<evidence type="ECO:0000259" key="5">
    <source>
        <dbReference type="PROSITE" id="PS50977"/>
    </source>
</evidence>
<dbReference type="KEGG" id="dwd:DSCW_25060"/>
<dbReference type="RefSeq" id="WP_170302245.1">
    <property type="nucleotide sequence ID" value="NZ_AP021875.1"/>
</dbReference>
<proteinExistence type="predicted"/>
<dbReference type="Gene3D" id="1.10.357.10">
    <property type="entry name" value="Tetracycline Repressor, domain 2"/>
    <property type="match status" value="1"/>
</dbReference>
<dbReference type="PROSITE" id="PS50977">
    <property type="entry name" value="HTH_TETR_2"/>
    <property type="match status" value="1"/>
</dbReference>
<dbReference type="Pfam" id="PF13305">
    <property type="entry name" value="TetR_C_33"/>
    <property type="match status" value="1"/>
</dbReference>
<evidence type="ECO:0000313" key="6">
    <source>
        <dbReference type="EMBL" id="BBO75089.1"/>
    </source>
</evidence>
<dbReference type="AlphaFoldDB" id="A0A5K7Z4A4"/>